<feature type="compositionally biased region" description="Basic and acidic residues" evidence="1">
    <location>
        <begin position="324"/>
        <end position="339"/>
    </location>
</feature>
<dbReference type="InterPro" id="IPR015943">
    <property type="entry name" value="WD40/YVTN_repeat-like_dom_sf"/>
</dbReference>
<proteinExistence type="predicted"/>
<evidence type="ECO:0000259" key="2">
    <source>
        <dbReference type="PROSITE" id="PS50011"/>
    </source>
</evidence>
<dbReference type="RefSeq" id="WP_318574234.1">
    <property type="nucleotide sequence ID" value="NZ_CAKXYP010000001.1"/>
</dbReference>
<dbReference type="Pfam" id="PF13360">
    <property type="entry name" value="PQQ_2"/>
    <property type="match status" value="2"/>
</dbReference>
<dbReference type="SUPFAM" id="SSF50998">
    <property type="entry name" value="Quinoprotein alcohol dehydrogenase-like"/>
    <property type="match status" value="1"/>
</dbReference>
<evidence type="ECO:0000256" key="1">
    <source>
        <dbReference type="SAM" id="MobiDB-lite"/>
    </source>
</evidence>
<feature type="compositionally biased region" description="Low complexity" evidence="1">
    <location>
        <begin position="359"/>
        <end position="378"/>
    </location>
</feature>
<dbReference type="Gene3D" id="2.130.10.10">
    <property type="entry name" value="YVTN repeat-like/Quinoprotein amine dehydrogenase"/>
    <property type="match status" value="2"/>
</dbReference>
<feature type="compositionally biased region" description="Low complexity" evidence="1">
    <location>
        <begin position="431"/>
        <end position="461"/>
    </location>
</feature>
<sequence length="924" mass="95653">MEALRQDDPRRFGRFTVLARFDEGASAVRYVARDIATGESALITAARPELAAVPVFSRRFQAEARTAERLAGGWVAPPLDTGDPAETPADGAEPLWTAAGYVPALPLAEAIGIAGPLPERALRILGAGIAEILSRVHAAGSVLQGLAPGTVLLAADGPRLTAFGPLGAAASAEARPGGQLSVRLGYLTPEQIEGKEVSAASDLFVLGLLLAYAATGTTPFTEGPAEEATRRIAEDEPELDAVPQELRELIASCLAKDPDQRPTAGTVAAGLALEGAAGLARGGWLPEPLAAAVADQEARVLALEVPEEGAAAEPGQADTPAAPEDARPEAPRTLREPESARTAPEPEDARPLPAPPLEAPALRKPADAAASASASAGDGDIGEDRGTTRFLNTGPRPPQNDRPTTQLALPHELTAAAPAAHPVQPAAPLALPAAPVTPQPHSHTHGGPAPYPAAALPAGPAGPAGPGQGPMVSLPLPPAPAPAPDPAASRRALLTIAAAAVGGLIVGGGSVAALGSGDTARATDDKPAPKPRRTLPGQAPEPRWIYAHPASESSPLTTALWQDKLLVVTSESQASAVDLRTGKRLWQRADGAKGQAAPAAGADLVFVASPTEFLWLSPENGKVVHRVRYTEAFDDLPGLTVGRLAGSSGPVIWFTGSHTVTVKAPKPKKGKKKGKDKEVVEAYFFAYDIVQRKELWRTPVPAGRAPGTPAYRVVAERSADVLVRQDAASLTAAEVKKAKGKGSVRSFDQKTGKLLWTRQYGAASLEAATSGDEDGTLYAAVGQDLQAFEADTTKPLWRVEGSDGSWFGTPLIAGPLIHTTERSRLVGAVERESGRLVWRRSTEVPGTGPAPSLTLSGSGKTLIAADAIQVTAFSAADGERLWKFQDIGSAAPKGETVSASYRTLAFGETVVVQRDRSFYAFPVA</sequence>
<feature type="region of interest" description="Disordered" evidence="1">
    <location>
        <begin position="309"/>
        <end position="405"/>
    </location>
</feature>
<evidence type="ECO:0000313" key="4">
    <source>
        <dbReference type="Proteomes" id="UP001154015"/>
    </source>
</evidence>
<dbReference type="PANTHER" id="PTHR34512:SF30">
    <property type="entry name" value="OUTER MEMBRANE PROTEIN ASSEMBLY FACTOR BAMB"/>
    <property type="match status" value="1"/>
</dbReference>
<feature type="compositionally biased region" description="Low complexity" evidence="1">
    <location>
        <begin position="309"/>
        <end position="323"/>
    </location>
</feature>
<dbReference type="InterPro" id="IPR011009">
    <property type="entry name" value="Kinase-like_dom_sf"/>
</dbReference>
<keyword evidence="3" id="KW-0808">Transferase</keyword>
<feature type="domain" description="Protein kinase" evidence="2">
    <location>
        <begin position="15"/>
        <end position="273"/>
    </location>
</feature>
<dbReference type="InterPro" id="IPR002372">
    <property type="entry name" value="PQQ_rpt_dom"/>
</dbReference>
<dbReference type="Pfam" id="PF00069">
    <property type="entry name" value="Pkinase"/>
    <property type="match status" value="1"/>
</dbReference>
<name>A0ABN8UXJ7_STRGL</name>
<feature type="region of interest" description="Disordered" evidence="1">
    <location>
        <begin position="431"/>
        <end position="486"/>
    </location>
</feature>
<dbReference type="PANTHER" id="PTHR34512">
    <property type="entry name" value="CELL SURFACE PROTEIN"/>
    <property type="match status" value="1"/>
</dbReference>
<gene>
    <name evidence="3" type="ORF">SGL43_00518</name>
</gene>
<comment type="caution">
    <text evidence="3">The sequence shown here is derived from an EMBL/GenBank/DDBJ whole genome shotgun (WGS) entry which is preliminary data.</text>
</comment>
<feature type="region of interest" description="Disordered" evidence="1">
    <location>
        <begin position="517"/>
        <end position="541"/>
    </location>
</feature>
<accession>A0ABN8UXJ7</accession>
<keyword evidence="3" id="KW-0418">Kinase</keyword>
<dbReference type="Proteomes" id="UP001154015">
    <property type="component" value="Unassembled WGS sequence"/>
</dbReference>
<feature type="compositionally biased region" description="Pro residues" evidence="1">
    <location>
        <begin position="475"/>
        <end position="485"/>
    </location>
</feature>
<dbReference type="SMART" id="SM00564">
    <property type="entry name" value="PQQ"/>
    <property type="match status" value="6"/>
</dbReference>
<reference evidence="3" key="1">
    <citation type="submission" date="2022-03" db="EMBL/GenBank/DDBJ databases">
        <authorList>
            <person name="Leyn A S."/>
        </authorList>
    </citation>
    <scope>NUCLEOTIDE SEQUENCE</scope>
    <source>
        <strain evidence="3">Streptomyces globisporus 4-3</strain>
    </source>
</reference>
<organism evidence="3 4">
    <name type="scientific">Streptomyces globisporus</name>
    <dbReference type="NCBI Taxonomy" id="1908"/>
    <lineage>
        <taxon>Bacteria</taxon>
        <taxon>Bacillati</taxon>
        <taxon>Actinomycetota</taxon>
        <taxon>Actinomycetes</taxon>
        <taxon>Kitasatosporales</taxon>
        <taxon>Streptomycetaceae</taxon>
        <taxon>Streptomyces</taxon>
    </lineage>
</organism>
<keyword evidence="4" id="KW-1185">Reference proteome</keyword>
<dbReference type="SUPFAM" id="SSF56112">
    <property type="entry name" value="Protein kinase-like (PK-like)"/>
    <property type="match status" value="1"/>
</dbReference>
<evidence type="ECO:0000313" key="3">
    <source>
        <dbReference type="EMBL" id="CAH9413519.1"/>
    </source>
</evidence>
<dbReference type="SMART" id="SM00220">
    <property type="entry name" value="S_TKc"/>
    <property type="match status" value="1"/>
</dbReference>
<dbReference type="InterPro" id="IPR000719">
    <property type="entry name" value="Prot_kinase_dom"/>
</dbReference>
<dbReference type="InterPro" id="IPR018391">
    <property type="entry name" value="PQQ_b-propeller_rpt"/>
</dbReference>
<protein>
    <submittedName>
        <fullName evidence="3">Serine/threonine protein kinase</fullName>
    </submittedName>
</protein>
<keyword evidence="3" id="KW-0723">Serine/threonine-protein kinase</keyword>
<dbReference type="EMBL" id="CAKXYP010000001">
    <property type="protein sequence ID" value="CAH9413519.1"/>
    <property type="molecule type" value="Genomic_DNA"/>
</dbReference>
<dbReference type="InterPro" id="IPR011047">
    <property type="entry name" value="Quinoprotein_ADH-like_sf"/>
</dbReference>
<dbReference type="PROSITE" id="PS50011">
    <property type="entry name" value="PROTEIN_KINASE_DOM"/>
    <property type="match status" value="1"/>
</dbReference>
<dbReference type="Gene3D" id="3.30.200.20">
    <property type="entry name" value="Phosphorylase Kinase, domain 1"/>
    <property type="match status" value="1"/>
</dbReference>
<dbReference type="GO" id="GO:0004674">
    <property type="term" value="F:protein serine/threonine kinase activity"/>
    <property type="evidence" value="ECO:0007669"/>
    <property type="project" value="UniProtKB-KW"/>
</dbReference>
<dbReference type="Gene3D" id="1.10.510.10">
    <property type="entry name" value="Transferase(Phosphotransferase) domain 1"/>
    <property type="match status" value="1"/>
</dbReference>